<keyword evidence="1" id="KW-0732">Signal</keyword>
<name>A0A368P501_9FLAO</name>
<dbReference type="Gene3D" id="2.60.40.3140">
    <property type="match status" value="1"/>
</dbReference>
<dbReference type="Gene3D" id="3.10.620.30">
    <property type="match status" value="1"/>
</dbReference>
<sequence length="672" mass="76489">MKKIVFIVALIVSQVAFAQDYKFGKVSKEELTEKANPTNPEANATVLYRSQKIYFDFQQGKGFMQKNEIHERIKIYNKDGFDQATKFVRLYVGSSNDSKEKLIGLKAVTYNLNGKKIEEDKLRSNGIFEEATNKYWETTKFTMPIVKEGSVIEYRYTIVSPFTGIDDIPFQQSIPIKKLDFELKTPEYYLYQTLLNPRASYIPKFTNTKATNSFTISSKERNISNRVVTASTTNKSTIDYVDNVVSASLDNIPALKGEEYVDNLGNYQSKLILELQSIQYPGEPIKNLATSWDKVTKTIYDNSDFGGELNKTGYFKKDIDALIASVSSPEEKTALIFDFVKAKVKWNDLHGYTTDLGVAKAYREGVGNIADINLMLVSMLRYAGIEANPILVSTKSNGIPLLPTRSGFNYVICAAELNGGVVYLDASEHYTTANILPSKTLNWLGRLIRENGTSEWVELIPKVSSREMVSISIKLNEDLSATGKVRNHLTNYQAARFRNKYHNFNKEEMMASLEKNRGALEVLEYDNKNVKDLSKPILQTYDFHLESALEEIGDKVYFSPMLFFASKENPFKEDTRNYPIDFVYPFSDKYIINMQLPEGYVVDTLPESSKIQFNGTEGEYTFLSNQKGNILQFTVSLDLNKSLVLASDYEQFKQFYQLKVEKELEKVVLKKG</sequence>
<feature type="domain" description="DUF3857" evidence="3">
    <location>
        <begin position="66"/>
        <end position="193"/>
    </location>
</feature>
<keyword evidence="5" id="KW-1185">Reference proteome</keyword>
<dbReference type="EMBL" id="QPIG01000001">
    <property type="protein sequence ID" value="RCU57967.1"/>
    <property type="molecule type" value="Genomic_DNA"/>
</dbReference>
<feature type="domain" description="Transglutaminase-like" evidence="2">
    <location>
        <begin position="323"/>
        <end position="391"/>
    </location>
</feature>
<evidence type="ECO:0000256" key="1">
    <source>
        <dbReference type="SAM" id="SignalP"/>
    </source>
</evidence>
<dbReference type="Gene3D" id="2.60.120.1130">
    <property type="match status" value="1"/>
</dbReference>
<dbReference type="Pfam" id="PF01841">
    <property type="entry name" value="Transglut_core"/>
    <property type="match status" value="1"/>
</dbReference>
<dbReference type="Proteomes" id="UP000252249">
    <property type="component" value="Unassembled WGS sequence"/>
</dbReference>
<dbReference type="AlphaFoldDB" id="A0A368P501"/>
<evidence type="ECO:0000313" key="4">
    <source>
        <dbReference type="EMBL" id="RCU57967.1"/>
    </source>
</evidence>
<dbReference type="OrthoDB" id="98874at2"/>
<dbReference type="InterPro" id="IPR024618">
    <property type="entry name" value="DUF3857"/>
</dbReference>
<evidence type="ECO:0000259" key="3">
    <source>
        <dbReference type="Pfam" id="PF12969"/>
    </source>
</evidence>
<gene>
    <name evidence="4" type="ORF">DU428_00830</name>
</gene>
<proteinExistence type="predicted"/>
<comment type="caution">
    <text evidence="4">The sequence shown here is derived from an EMBL/GenBank/DDBJ whole genome shotgun (WGS) entry which is preliminary data.</text>
</comment>
<evidence type="ECO:0000313" key="5">
    <source>
        <dbReference type="Proteomes" id="UP000252249"/>
    </source>
</evidence>
<dbReference type="RefSeq" id="WP_113965580.1">
    <property type="nucleotide sequence ID" value="NZ_QNRP01000001.1"/>
</dbReference>
<feature type="chain" id="PRO_5016670026" evidence="1">
    <location>
        <begin position="19"/>
        <end position="672"/>
    </location>
</feature>
<protein>
    <submittedName>
        <fullName evidence="4">DUF3857 domain-containing protein</fullName>
    </submittedName>
</protein>
<organism evidence="4 5">
    <name type="scientific">Oceanihabitans sediminis</name>
    <dbReference type="NCBI Taxonomy" id="1812012"/>
    <lineage>
        <taxon>Bacteria</taxon>
        <taxon>Pseudomonadati</taxon>
        <taxon>Bacteroidota</taxon>
        <taxon>Flavobacteriia</taxon>
        <taxon>Flavobacteriales</taxon>
        <taxon>Flavobacteriaceae</taxon>
        <taxon>Oceanihabitans</taxon>
    </lineage>
</organism>
<accession>A0A368P501</accession>
<evidence type="ECO:0000259" key="2">
    <source>
        <dbReference type="Pfam" id="PF01841"/>
    </source>
</evidence>
<dbReference type="Pfam" id="PF12969">
    <property type="entry name" value="DUF3857"/>
    <property type="match status" value="1"/>
</dbReference>
<dbReference type="InterPro" id="IPR002931">
    <property type="entry name" value="Transglutaminase-like"/>
</dbReference>
<reference evidence="4 5" key="1">
    <citation type="submission" date="2018-07" db="EMBL/GenBank/DDBJ databases">
        <title>Oceanihabitans testaceum sp. nov., isolated from marine sediment.</title>
        <authorList>
            <person name="Li C.-M."/>
        </authorList>
    </citation>
    <scope>NUCLEOTIDE SEQUENCE [LARGE SCALE GENOMIC DNA]</scope>
    <source>
        <strain evidence="4 5">S9-10</strain>
    </source>
</reference>
<feature type="signal peptide" evidence="1">
    <location>
        <begin position="1"/>
        <end position="18"/>
    </location>
</feature>